<name>A0A0H3L212_PANAA</name>
<protein>
    <submittedName>
        <fullName evidence="2">Molybdate-binding periplasmic protein ModA</fullName>
    </submittedName>
</protein>
<organism evidence="2 3">
    <name type="scientific">Pantoea ananatis (strain AJ13355)</name>
    <dbReference type="NCBI Taxonomy" id="932677"/>
    <lineage>
        <taxon>Bacteria</taxon>
        <taxon>Pseudomonadati</taxon>
        <taxon>Pseudomonadota</taxon>
        <taxon>Gammaproteobacteria</taxon>
        <taxon>Enterobacterales</taxon>
        <taxon>Erwiniaceae</taxon>
        <taxon>Pantoea</taxon>
    </lineage>
</organism>
<proteinExistence type="predicted"/>
<feature type="signal peptide" evidence="1">
    <location>
        <begin position="1"/>
        <end position="23"/>
    </location>
</feature>
<dbReference type="PATRIC" id="fig|932677.3.peg.3719"/>
<dbReference type="PANTHER" id="PTHR30632:SF11">
    <property type="entry name" value="BLR4797 PROTEIN"/>
    <property type="match status" value="1"/>
</dbReference>
<dbReference type="SUPFAM" id="SSF53850">
    <property type="entry name" value="Periplasmic binding protein-like II"/>
    <property type="match status" value="1"/>
</dbReference>
<dbReference type="eggNOG" id="COG0725">
    <property type="taxonomic scope" value="Bacteria"/>
</dbReference>
<dbReference type="KEGG" id="paj:PAJ_3219"/>
<dbReference type="Pfam" id="PF13531">
    <property type="entry name" value="SBP_bac_11"/>
    <property type="match status" value="1"/>
</dbReference>
<dbReference type="Gene3D" id="3.40.190.10">
    <property type="entry name" value="Periplasmic binding protein-like II"/>
    <property type="match status" value="2"/>
</dbReference>
<dbReference type="OrthoDB" id="8216219at2"/>
<dbReference type="Proteomes" id="UP000006690">
    <property type="component" value="Chromosome"/>
</dbReference>
<evidence type="ECO:0000313" key="2">
    <source>
        <dbReference type="EMBL" id="BAK13299.1"/>
    </source>
</evidence>
<dbReference type="PANTHER" id="PTHR30632">
    <property type="entry name" value="MOLYBDATE-BINDING PERIPLASMIC PROTEIN"/>
    <property type="match status" value="1"/>
</dbReference>
<evidence type="ECO:0000256" key="1">
    <source>
        <dbReference type="SAM" id="SignalP"/>
    </source>
</evidence>
<accession>A0A0H3L212</accession>
<evidence type="ECO:0000313" key="3">
    <source>
        <dbReference type="Proteomes" id="UP000006690"/>
    </source>
</evidence>
<gene>
    <name evidence="2" type="primary">modA</name>
    <name evidence="2" type="ordered locus">PAJ_3219</name>
</gene>
<dbReference type="GO" id="GO:0015689">
    <property type="term" value="P:molybdate ion transport"/>
    <property type="evidence" value="ECO:0007669"/>
    <property type="project" value="TreeGrafter"/>
</dbReference>
<dbReference type="AlphaFoldDB" id="A0A0H3L212"/>
<sequence length="268" mass="28604">MKIIYRSLLATLVLSSVSTAVLAKDVTVMISGGFKAALEKLTPQFEAKSGDKIILVSGPSMGKTPQAIPNRLARGEKADVVIMVGDALSQLEKDRWIKPGSRVELADSPIGIVVKKGDAKPDIKTDDTLRKTLLNAKSIAYSDSASGQYVSNQLFKKLGIEDKVKGKAHEVERIPVASEVAKGHYALGFQQVSELLPVPGVTFVGELPDDVQYITRFAGAVPAKAEHPEEGKALLDFLASAPAQEVVHATGLHSVKAQQPAKQSDTVQ</sequence>
<reference evidence="3" key="1">
    <citation type="journal article" date="2012" name="Appl. Microbiol. Biotechnol.">
        <title>The complete genome sequence of Pantoea ananatis AJ13355, an organism with great biotechnological potential.</title>
        <authorList>
            <person name="Hara Y."/>
            <person name="Kadotani N."/>
            <person name="Izui H."/>
            <person name="Katashkina J.I."/>
            <person name="Kuvaeva T.M."/>
            <person name="Andreeva I.G."/>
            <person name="Golubeva L.I."/>
            <person name="Malko D.B."/>
            <person name="Makeev V.J."/>
            <person name="Mashko S.V."/>
            <person name="Kozlov Y.I."/>
        </authorList>
    </citation>
    <scope>NUCLEOTIDE SEQUENCE [LARGE SCALE GENOMIC DNA]</scope>
    <source>
        <strain evidence="3">AJ13355</strain>
    </source>
</reference>
<dbReference type="EMBL" id="AP012032">
    <property type="protein sequence ID" value="BAK13299.1"/>
    <property type="molecule type" value="Genomic_DNA"/>
</dbReference>
<keyword evidence="1" id="KW-0732">Signal</keyword>
<dbReference type="GO" id="GO:0030973">
    <property type="term" value="F:molybdate ion binding"/>
    <property type="evidence" value="ECO:0007669"/>
    <property type="project" value="TreeGrafter"/>
</dbReference>
<dbReference type="RefSeq" id="WP_014594946.1">
    <property type="nucleotide sequence ID" value="NC_017531.2"/>
</dbReference>
<dbReference type="HOGENOM" id="CLU_079071_1_0_6"/>
<feature type="chain" id="PRO_5002614261" evidence="1">
    <location>
        <begin position="24"/>
        <end position="268"/>
    </location>
</feature>
<dbReference type="InterPro" id="IPR050682">
    <property type="entry name" value="ModA/WtpA"/>
</dbReference>